<proteinExistence type="inferred from homology"/>
<dbReference type="PANTHER" id="PTHR33452">
    <property type="entry name" value="OXIDOREDUCTASE CATD-RELATED"/>
    <property type="match status" value="1"/>
</dbReference>
<organism evidence="7 8">
    <name type="scientific">Pedococcus badiiscoriae</name>
    <dbReference type="NCBI Taxonomy" id="642776"/>
    <lineage>
        <taxon>Bacteria</taxon>
        <taxon>Bacillati</taxon>
        <taxon>Actinomycetota</taxon>
        <taxon>Actinomycetes</taxon>
        <taxon>Micrococcales</taxon>
        <taxon>Intrasporangiaceae</taxon>
        <taxon>Pedococcus</taxon>
    </lineage>
</organism>
<evidence type="ECO:0000256" key="2">
    <source>
        <dbReference type="ARBA" id="ARBA00006679"/>
    </source>
</evidence>
<keyword evidence="3" id="KW-1003">Cell membrane</keyword>
<evidence type="ECO:0000256" key="3">
    <source>
        <dbReference type="ARBA" id="ARBA00022475"/>
    </source>
</evidence>
<comment type="subcellular location">
    <subcellularLocation>
        <location evidence="1">Cell membrane</location>
        <topology evidence="1">Multi-pass membrane protein</topology>
    </subcellularLocation>
</comment>
<dbReference type="EMBL" id="JACCAB010000001">
    <property type="protein sequence ID" value="NYG06098.1"/>
    <property type="molecule type" value="Genomic_DNA"/>
</dbReference>
<dbReference type="InterPro" id="IPR051907">
    <property type="entry name" value="DoxX-like_oxidoreductase"/>
</dbReference>
<dbReference type="Pfam" id="PF07681">
    <property type="entry name" value="DoxX"/>
    <property type="match status" value="1"/>
</dbReference>
<keyword evidence="4" id="KW-0812">Transmembrane</keyword>
<dbReference type="InterPro" id="IPR032808">
    <property type="entry name" value="DoxX"/>
</dbReference>
<accession>A0A852WAM3</accession>
<evidence type="ECO:0000256" key="6">
    <source>
        <dbReference type="ARBA" id="ARBA00023136"/>
    </source>
</evidence>
<comment type="similarity">
    <text evidence="2">Belongs to the DoxX family.</text>
</comment>
<dbReference type="Proteomes" id="UP000573599">
    <property type="component" value="Unassembled WGS sequence"/>
</dbReference>
<evidence type="ECO:0000256" key="1">
    <source>
        <dbReference type="ARBA" id="ARBA00004651"/>
    </source>
</evidence>
<comment type="caution">
    <text evidence="7">The sequence shown here is derived from an EMBL/GenBank/DDBJ whole genome shotgun (WGS) entry which is preliminary data.</text>
</comment>
<evidence type="ECO:0000256" key="5">
    <source>
        <dbReference type="ARBA" id="ARBA00022989"/>
    </source>
</evidence>
<sequence>MTVVRRVARPLLAAIFVVQGIEQLRHPSALKPKVAPLAERLAPLGVPNDPELLVRANGATMVGGGALLATGRVPRLASLALVGAMVPTTYVGHQFWAETDPAVKRTQRISFLKNLGLIGGLLLASVDTEGRPGLVYRAGLAGDTAKRATHRAKREAKLAARAARREARLAASQAHDALT</sequence>
<dbReference type="RefSeq" id="WP_179420634.1">
    <property type="nucleotide sequence ID" value="NZ_JACCAB010000001.1"/>
</dbReference>
<dbReference type="AlphaFoldDB" id="A0A852WAM3"/>
<dbReference type="PANTHER" id="PTHR33452:SF1">
    <property type="entry name" value="INNER MEMBRANE PROTEIN YPHA-RELATED"/>
    <property type="match status" value="1"/>
</dbReference>
<keyword evidence="8" id="KW-1185">Reference proteome</keyword>
<evidence type="ECO:0000313" key="8">
    <source>
        <dbReference type="Proteomes" id="UP000573599"/>
    </source>
</evidence>
<keyword evidence="5" id="KW-1133">Transmembrane helix</keyword>
<reference evidence="7 8" key="1">
    <citation type="submission" date="2020-07" db="EMBL/GenBank/DDBJ databases">
        <title>Sequencing the genomes of 1000 actinobacteria strains.</title>
        <authorList>
            <person name="Klenk H.-P."/>
        </authorList>
    </citation>
    <scope>NUCLEOTIDE SEQUENCE [LARGE SCALE GENOMIC DNA]</scope>
    <source>
        <strain evidence="7 8">DSM 23987</strain>
    </source>
</reference>
<evidence type="ECO:0000313" key="7">
    <source>
        <dbReference type="EMBL" id="NYG06098.1"/>
    </source>
</evidence>
<gene>
    <name evidence="7" type="ORF">BJ986_000585</name>
</gene>
<protein>
    <submittedName>
        <fullName evidence="7">Putative membrane protein YphA (DoxX/SURF4 family)</fullName>
    </submittedName>
</protein>
<name>A0A852WAM3_9MICO</name>
<evidence type="ECO:0000256" key="4">
    <source>
        <dbReference type="ARBA" id="ARBA00022692"/>
    </source>
</evidence>
<keyword evidence="6" id="KW-0472">Membrane</keyword>
<dbReference type="GO" id="GO:0005886">
    <property type="term" value="C:plasma membrane"/>
    <property type="evidence" value="ECO:0007669"/>
    <property type="project" value="UniProtKB-SubCell"/>
</dbReference>